<dbReference type="AlphaFoldDB" id="A0A7U9DNB5"/>
<dbReference type="EMBL" id="CM001889">
    <property type="protein sequence ID" value="EOY46097.1"/>
    <property type="molecule type" value="Genomic_DNA"/>
</dbReference>
<protein>
    <submittedName>
        <fullName evidence="1">Uncharacterized protein</fullName>
    </submittedName>
</protein>
<proteinExistence type="predicted"/>
<name>A0A7U9DNB5_STRLI</name>
<dbReference type="InterPro" id="IPR046186">
    <property type="entry name" value="DUF6214"/>
</dbReference>
<evidence type="ECO:0000313" key="1">
    <source>
        <dbReference type="EMBL" id="EOY46097.1"/>
    </source>
</evidence>
<reference evidence="2" key="1">
    <citation type="journal article" date="2013" name="Genome Biol. Evol.">
        <title>The genome sequence of Streptomyces lividans 66 reveals a novel tRNA-dependent peptide biosynthetic system within a metal-related genomic island.</title>
        <authorList>
            <person name="Cruz-Morales P."/>
            <person name="Vijgenboom E."/>
            <person name="Iruegas-Bocardo F."/>
            <person name="Girard G."/>
            <person name="Yanez-Guerra L.A."/>
            <person name="Ramos-Aboites H.E."/>
            <person name="Pernodet J.L."/>
            <person name="Anne J."/>
            <person name="van Wezel G.P."/>
            <person name="Barona-Gomez F."/>
        </authorList>
    </citation>
    <scope>NUCLEOTIDE SEQUENCE [LARGE SCALE GENOMIC DNA]</scope>
    <source>
        <strain evidence="2">1326</strain>
    </source>
</reference>
<evidence type="ECO:0000313" key="2">
    <source>
        <dbReference type="Proteomes" id="UP000014062"/>
    </source>
</evidence>
<gene>
    <name evidence="1" type="ORF">SLI_1380</name>
</gene>
<dbReference type="Pfam" id="PF19720">
    <property type="entry name" value="DUF6214"/>
    <property type="match status" value="1"/>
</dbReference>
<accession>A0A7U9DNB5</accession>
<sequence>MLEASFVDRSLQLSDRCPDDGEMSVRHAWVVSEGSTTTSWFDVRLAFADGARVDALAVLSGAHVRVEDVRARPPLSLDDLAVLAEWLEDPLFEACVAAPARGTPAEPRRARAPWEYRSAREEGGDPVLAVMRATGHSRRRSLRLIGQARDEGFLAPRRARR</sequence>
<dbReference type="Proteomes" id="UP000014062">
    <property type="component" value="Chromosome"/>
</dbReference>
<organism evidence="1 2">
    <name type="scientific">Streptomyces lividans 1326</name>
    <dbReference type="NCBI Taxonomy" id="1200984"/>
    <lineage>
        <taxon>Bacteria</taxon>
        <taxon>Bacillati</taxon>
        <taxon>Actinomycetota</taxon>
        <taxon>Actinomycetes</taxon>
        <taxon>Kitasatosporales</taxon>
        <taxon>Streptomycetaceae</taxon>
        <taxon>Streptomyces</taxon>
    </lineage>
</organism>